<proteinExistence type="predicted"/>
<name>A0A1F6BKV4_9BACT</name>
<dbReference type="AlphaFoldDB" id="A0A1F6BKV4"/>
<accession>A0A1F6BKV4</accession>
<comment type="caution">
    <text evidence="3">The sequence shown here is derived from an EMBL/GenBank/DDBJ whole genome shotgun (WGS) entry which is preliminary data.</text>
</comment>
<dbReference type="EMBL" id="MFKH01000010">
    <property type="protein sequence ID" value="OGG37483.1"/>
    <property type="molecule type" value="Genomic_DNA"/>
</dbReference>
<keyword evidence="2" id="KW-0472">Membrane</keyword>
<protein>
    <submittedName>
        <fullName evidence="3">Uncharacterized protein</fullName>
    </submittedName>
</protein>
<sequence>MSARKASKTKDIGDDEEESGEERRRRPPARKVEEKKPDTKKARVTIPPSARNLYLAILIALLVLSFAPSVQGRHEATPTTQANTQARMAGLENATGSVITFLYNSFTELEIEPNHLYLIVFNEPGTSGWIDFHLGTAFDMRPTKEHILALNDGRTVHEYADKLSTVRLDKADKLRIQSPVAGNATWISTWAHQ</sequence>
<feature type="transmembrane region" description="Helical" evidence="2">
    <location>
        <begin position="53"/>
        <end position="70"/>
    </location>
</feature>
<gene>
    <name evidence="3" type="ORF">A2110_02700</name>
</gene>
<evidence type="ECO:0000256" key="1">
    <source>
        <dbReference type="SAM" id="MobiDB-lite"/>
    </source>
</evidence>
<feature type="region of interest" description="Disordered" evidence="1">
    <location>
        <begin position="1"/>
        <end position="44"/>
    </location>
</feature>
<dbReference type="Proteomes" id="UP000176273">
    <property type="component" value="Unassembled WGS sequence"/>
</dbReference>
<evidence type="ECO:0000313" key="4">
    <source>
        <dbReference type="Proteomes" id="UP000176273"/>
    </source>
</evidence>
<evidence type="ECO:0000313" key="3">
    <source>
        <dbReference type="EMBL" id="OGG37483.1"/>
    </source>
</evidence>
<keyword evidence="2" id="KW-0812">Transmembrane</keyword>
<keyword evidence="2" id="KW-1133">Transmembrane helix</keyword>
<feature type="compositionally biased region" description="Basic and acidic residues" evidence="1">
    <location>
        <begin position="30"/>
        <end position="41"/>
    </location>
</feature>
<reference evidence="3 4" key="1">
    <citation type="journal article" date="2016" name="Nat. Commun.">
        <title>Thousands of microbial genomes shed light on interconnected biogeochemical processes in an aquifer system.</title>
        <authorList>
            <person name="Anantharaman K."/>
            <person name="Brown C.T."/>
            <person name="Hug L.A."/>
            <person name="Sharon I."/>
            <person name="Castelle C.J."/>
            <person name="Probst A.J."/>
            <person name="Thomas B.C."/>
            <person name="Singh A."/>
            <person name="Wilkins M.J."/>
            <person name="Karaoz U."/>
            <person name="Brodie E.L."/>
            <person name="Williams K.H."/>
            <person name="Hubbard S.S."/>
            <person name="Banfield J.F."/>
        </authorList>
    </citation>
    <scope>NUCLEOTIDE SEQUENCE [LARGE SCALE GENOMIC DNA]</scope>
</reference>
<evidence type="ECO:0000256" key="2">
    <source>
        <dbReference type="SAM" id="Phobius"/>
    </source>
</evidence>
<organism evidence="3 4">
    <name type="scientific">Candidatus Jorgensenbacteria bacterium GWA1_54_12</name>
    <dbReference type="NCBI Taxonomy" id="1798468"/>
    <lineage>
        <taxon>Bacteria</taxon>
        <taxon>Candidatus Joergenseniibacteriota</taxon>
    </lineage>
</organism>